<evidence type="ECO:0000313" key="1">
    <source>
        <dbReference type="EMBL" id="ABK94303.1"/>
    </source>
</evidence>
<accession>A9PD50</accession>
<sequence length="34" mass="4248">MLYILPYIAFPHLPVIWHLFRKVDLMFIWFKVLS</sequence>
<dbReference type="EMBL" id="EF146213">
    <property type="protein sequence ID" value="ABK94303.1"/>
    <property type="molecule type" value="mRNA"/>
</dbReference>
<organism evidence="1">
    <name type="scientific">Populus trichocarpa</name>
    <name type="common">Western balsam poplar</name>
    <name type="synonym">Populus balsamifera subsp. trichocarpa</name>
    <dbReference type="NCBI Taxonomy" id="3694"/>
    <lineage>
        <taxon>Eukaryota</taxon>
        <taxon>Viridiplantae</taxon>
        <taxon>Streptophyta</taxon>
        <taxon>Embryophyta</taxon>
        <taxon>Tracheophyta</taxon>
        <taxon>Spermatophyta</taxon>
        <taxon>Magnoliopsida</taxon>
        <taxon>eudicotyledons</taxon>
        <taxon>Gunneridae</taxon>
        <taxon>Pentapetalae</taxon>
        <taxon>rosids</taxon>
        <taxon>fabids</taxon>
        <taxon>Malpighiales</taxon>
        <taxon>Salicaceae</taxon>
        <taxon>Saliceae</taxon>
        <taxon>Populus</taxon>
    </lineage>
</organism>
<proteinExistence type="evidence at transcript level"/>
<dbReference type="AlphaFoldDB" id="A9PD50"/>
<reference evidence="1" key="1">
    <citation type="journal article" date="2008" name="BMC Genomics">
        <title>Analysis of 4,664 high-quality sequence-finished poplar full-length cDNA clones and their utility for the discovery of genes responding to insect feeding.</title>
        <authorList>
            <person name="Ralph S.G."/>
            <person name="Chun H.J."/>
            <person name="Cooper D."/>
            <person name="Kirkpatrick R."/>
            <person name="Kolosova N."/>
            <person name="Gunter L."/>
            <person name="Tuskan G.A."/>
            <person name="Douglas C.J."/>
            <person name="Holt R.A."/>
            <person name="Jones S.J."/>
            <person name="Marra M.A."/>
            <person name="Bohlmann J."/>
        </authorList>
    </citation>
    <scope>NUCLEOTIDE SEQUENCE</scope>
    <source>
        <tissue evidence="1">Phloem and cambium</tissue>
    </source>
</reference>
<protein>
    <submittedName>
        <fullName evidence="1">Uncharacterized protein</fullName>
    </submittedName>
</protein>
<name>A9PD50_POPTR</name>